<evidence type="ECO:0000313" key="1">
    <source>
        <dbReference type="EMBL" id="BAO19227.1"/>
    </source>
</evidence>
<dbReference type="AlphaFoldDB" id="V5YPA0"/>
<keyword evidence="1" id="KW-0614">Plasmid</keyword>
<proteinExistence type="predicted"/>
<protein>
    <submittedName>
        <fullName evidence="1">Uncharacterized protein</fullName>
    </submittedName>
</protein>
<sequence>MSEVQNDDRLDLSDPAFVDAALKRWRTAPVSMIVLEFCGNGDPAFGGSADDRALGVDGQIKERMSRVETAVFTTVQEAHDAATKVTNRRPNSILGVAPRWR</sequence>
<reference evidence="1" key="1">
    <citation type="journal article" date="2014" name="Microbiology">
        <title>A 2,4-dichlorophenoxyacetic acid degradation plasmid pM7012 discloses distribution of an unclassified megaplasmid group across bacterial species.</title>
        <authorList>
            <person name="Sakai Y."/>
            <person name="Ogawa N."/>
            <person name="Shimomura Y."/>
            <person name="Fujii T."/>
        </authorList>
    </citation>
    <scope>NUCLEOTIDE SEQUENCE</scope>
    <source>
        <strain evidence="1">M701</strain>
    </source>
</reference>
<reference evidence="1" key="2">
    <citation type="submission" date="2024-06" db="EMBL/GenBank/DDBJ databases">
        <authorList>
            <person name="Sakai Y."/>
            <person name="Fujii T."/>
        </authorList>
    </citation>
    <scope>NUCLEOTIDE SEQUENCE</scope>
    <source>
        <strain evidence="1">M701</strain>
        <plasmid evidence="1">pM7012</plasmid>
    </source>
</reference>
<dbReference type="RefSeq" id="WP_023842768.1">
    <property type="nucleotide sequence ID" value="NC_022995.1"/>
</dbReference>
<accession>V5YPA0</accession>
<dbReference type="EMBL" id="AB853026">
    <property type="protein sequence ID" value="BAO19227.1"/>
    <property type="molecule type" value="Genomic_DNA"/>
</dbReference>
<geneLocation type="plasmid" evidence="1">
    <name>pM7012</name>
</geneLocation>
<organism evidence="1">
    <name type="scientific">Burkholderia sp. M701</name>
    <dbReference type="NCBI Taxonomy" id="326454"/>
    <lineage>
        <taxon>Bacteria</taxon>
        <taxon>Pseudomonadati</taxon>
        <taxon>Pseudomonadota</taxon>
        <taxon>Betaproteobacteria</taxon>
        <taxon>Burkholderiales</taxon>
        <taxon>Burkholderiaceae</taxon>
        <taxon>Burkholderia</taxon>
    </lineage>
</organism>
<name>V5YPA0_9BURK</name>